<dbReference type="Proteomes" id="UP001595989">
    <property type="component" value="Unassembled WGS sequence"/>
</dbReference>
<keyword evidence="1" id="KW-0472">Membrane</keyword>
<gene>
    <name evidence="2" type="ORF">ACFO3D_08645</name>
</gene>
<accession>A0ABV9DHS0</accession>
<evidence type="ECO:0000256" key="1">
    <source>
        <dbReference type="SAM" id="Phobius"/>
    </source>
</evidence>
<evidence type="ECO:0000313" key="3">
    <source>
        <dbReference type="Proteomes" id="UP001595989"/>
    </source>
</evidence>
<protein>
    <submittedName>
        <fullName evidence="2">DUF4181 domain-containing protein</fullName>
    </submittedName>
</protein>
<keyword evidence="3" id="KW-1185">Reference proteome</keyword>
<reference evidence="3" key="1">
    <citation type="journal article" date="2019" name="Int. J. Syst. Evol. Microbiol.">
        <title>The Global Catalogue of Microorganisms (GCM) 10K type strain sequencing project: providing services to taxonomists for standard genome sequencing and annotation.</title>
        <authorList>
            <consortium name="The Broad Institute Genomics Platform"/>
            <consortium name="The Broad Institute Genome Sequencing Center for Infectious Disease"/>
            <person name="Wu L."/>
            <person name="Ma J."/>
        </authorList>
    </citation>
    <scope>NUCLEOTIDE SEQUENCE [LARGE SCALE GENOMIC DNA]</scope>
    <source>
        <strain evidence="3">CGMCC 4.7426</strain>
    </source>
</reference>
<dbReference type="EMBL" id="JBHSFU010000004">
    <property type="protein sequence ID" value="MFC4558281.1"/>
    <property type="molecule type" value="Genomic_DNA"/>
</dbReference>
<sequence>MPHREPFFGNFILLIALLVLIICIFSFILRKVLKVERRKLISQDYLNELHKKGDRTIRILYTAVSLVLVFVTVSGHVQYDSWLVIGFAVVFLIMDGTFRAIMEWKFKKGHNDYLYTFIQMIFLLAVFYFAFTTEGFGLFNL</sequence>
<evidence type="ECO:0000313" key="2">
    <source>
        <dbReference type="EMBL" id="MFC4558281.1"/>
    </source>
</evidence>
<feature type="transmembrane region" description="Helical" evidence="1">
    <location>
        <begin position="113"/>
        <end position="131"/>
    </location>
</feature>
<organism evidence="2 3">
    <name type="scientific">Virgibacillus kekensis</name>
    <dbReference type="NCBI Taxonomy" id="202261"/>
    <lineage>
        <taxon>Bacteria</taxon>
        <taxon>Bacillati</taxon>
        <taxon>Bacillota</taxon>
        <taxon>Bacilli</taxon>
        <taxon>Bacillales</taxon>
        <taxon>Bacillaceae</taxon>
        <taxon>Virgibacillus</taxon>
    </lineage>
</organism>
<name>A0ABV9DHS0_9BACI</name>
<dbReference type="Pfam" id="PF13789">
    <property type="entry name" value="DUF4181"/>
    <property type="match status" value="1"/>
</dbReference>
<dbReference type="InterPro" id="IPR025441">
    <property type="entry name" value="DUF4181"/>
</dbReference>
<comment type="caution">
    <text evidence="2">The sequence shown here is derived from an EMBL/GenBank/DDBJ whole genome shotgun (WGS) entry which is preliminary data.</text>
</comment>
<feature type="transmembrane region" description="Helical" evidence="1">
    <location>
        <begin position="59"/>
        <end position="77"/>
    </location>
</feature>
<keyword evidence="1" id="KW-1133">Transmembrane helix</keyword>
<feature type="transmembrane region" description="Helical" evidence="1">
    <location>
        <begin position="83"/>
        <end position="101"/>
    </location>
</feature>
<keyword evidence="1" id="KW-0812">Transmembrane</keyword>
<feature type="transmembrane region" description="Helical" evidence="1">
    <location>
        <begin position="6"/>
        <end position="29"/>
    </location>
</feature>
<proteinExistence type="predicted"/>
<dbReference type="RefSeq" id="WP_390294843.1">
    <property type="nucleotide sequence ID" value="NZ_JBHSFU010000004.1"/>
</dbReference>